<dbReference type="EMBL" id="JAEIOT010000007">
    <property type="protein sequence ID" value="MBI9000927.1"/>
    <property type="molecule type" value="Genomic_DNA"/>
</dbReference>
<comment type="caution">
    <text evidence="1">The sequence shown here is derived from an EMBL/GenBank/DDBJ whole genome shotgun (WGS) entry which is preliminary data.</text>
</comment>
<reference evidence="1 2" key="1">
    <citation type="submission" date="2020-12" db="EMBL/GenBank/DDBJ databases">
        <title>Genome public.</title>
        <authorList>
            <person name="Sun Q."/>
        </authorList>
    </citation>
    <scope>NUCLEOTIDE SEQUENCE [LARGE SCALE GENOMIC DNA]</scope>
    <source>
        <strain evidence="1 2">CCM 8864</strain>
    </source>
</reference>
<evidence type="ECO:0000313" key="1">
    <source>
        <dbReference type="EMBL" id="MBI9000927.1"/>
    </source>
</evidence>
<gene>
    <name evidence="1" type="ORF">JDV76_08095</name>
</gene>
<keyword evidence="2" id="KW-1185">Reference proteome</keyword>
<organism evidence="1 2">
    <name type="scientific">Corynebacterium marambiense</name>
    <dbReference type="NCBI Taxonomy" id="2765364"/>
    <lineage>
        <taxon>Bacteria</taxon>
        <taxon>Bacillati</taxon>
        <taxon>Actinomycetota</taxon>
        <taxon>Actinomycetes</taxon>
        <taxon>Mycobacteriales</taxon>
        <taxon>Corynebacteriaceae</taxon>
        <taxon>Corynebacterium</taxon>
    </lineage>
</organism>
<dbReference type="Gene3D" id="1.10.10.10">
    <property type="entry name" value="Winged helix-like DNA-binding domain superfamily/Winged helix DNA-binding domain"/>
    <property type="match status" value="1"/>
</dbReference>
<proteinExistence type="predicted"/>
<dbReference type="RefSeq" id="WP_198736335.1">
    <property type="nucleotide sequence ID" value="NZ_JAEIOT010000007.1"/>
</dbReference>
<evidence type="ECO:0008006" key="3">
    <source>
        <dbReference type="Google" id="ProtNLM"/>
    </source>
</evidence>
<name>A0ABS0W020_9CORY</name>
<sequence length="76" mass="8462">MSHSRGDGVSVGRVAGGFGVYPVTLNKWLRQHRIDTGEQSGTTTIESVALNWADRWWSVFGGTWLRQAVTYRAARP</sequence>
<dbReference type="InterPro" id="IPR036388">
    <property type="entry name" value="WH-like_DNA-bd_sf"/>
</dbReference>
<evidence type="ECO:0000313" key="2">
    <source>
        <dbReference type="Proteomes" id="UP000625574"/>
    </source>
</evidence>
<accession>A0ABS0W020</accession>
<dbReference type="Proteomes" id="UP000625574">
    <property type="component" value="Unassembled WGS sequence"/>
</dbReference>
<protein>
    <recommendedName>
        <fullName evidence="3">Transposase</fullName>
    </recommendedName>
</protein>